<dbReference type="Proteomes" id="UP000324222">
    <property type="component" value="Unassembled WGS sequence"/>
</dbReference>
<dbReference type="AlphaFoldDB" id="A0A5B7F3W7"/>
<evidence type="ECO:0000313" key="1">
    <source>
        <dbReference type="EMBL" id="MPC39284.1"/>
    </source>
</evidence>
<reference evidence="1 2" key="1">
    <citation type="submission" date="2019-05" db="EMBL/GenBank/DDBJ databases">
        <title>Another draft genome of Portunus trituberculatus and its Hox gene families provides insights of decapod evolution.</title>
        <authorList>
            <person name="Jeong J.-H."/>
            <person name="Song I."/>
            <person name="Kim S."/>
            <person name="Choi T."/>
            <person name="Kim D."/>
            <person name="Ryu S."/>
            <person name="Kim W."/>
        </authorList>
    </citation>
    <scope>NUCLEOTIDE SEQUENCE [LARGE SCALE GENOMIC DNA]</scope>
    <source>
        <tissue evidence="1">Muscle</tissue>
    </source>
</reference>
<name>A0A5B7F3W7_PORTR</name>
<accession>A0A5B7F3W7</accession>
<protein>
    <submittedName>
        <fullName evidence="1">Uncharacterized protein</fullName>
    </submittedName>
</protein>
<gene>
    <name evidence="1" type="ORF">E2C01_032814</name>
</gene>
<proteinExistence type="predicted"/>
<evidence type="ECO:0000313" key="2">
    <source>
        <dbReference type="Proteomes" id="UP000324222"/>
    </source>
</evidence>
<keyword evidence="2" id="KW-1185">Reference proteome</keyword>
<sequence>MVVVILGPGKGTHSCQHIVVVVVRDIKCDSKVIVCKAINYGRDRHIWDLGSIINGIDEVVLEVFKVSLKTVAEGNVVYGDSRELEFLLGVGARVDEVRFKDMPLYHCQVQPVSRPSCRSWAKLRPLPLERTISVASSSLDFDGR</sequence>
<comment type="caution">
    <text evidence="1">The sequence shown here is derived from an EMBL/GenBank/DDBJ whole genome shotgun (WGS) entry which is preliminary data.</text>
</comment>
<organism evidence="1 2">
    <name type="scientific">Portunus trituberculatus</name>
    <name type="common">Swimming crab</name>
    <name type="synonym">Neptunus trituberculatus</name>
    <dbReference type="NCBI Taxonomy" id="210409"/>
    <lineage>
        <taxon>Eukaryota</taxon>
        <taxon>Metazoa</taxon>
        <taxon>Ecdysozoa</taxon>
        <taxon>Arthropoda</taxon>
        <taxon>Crustacea</taxon>
        <taxon>Multicrustacea</taxon>
        <taxon>Malacostraca</taxon>
        <taxon>Eumalacostraca</taxon>
        <taxon>Eucarida</taxon>
        <taxon>Decapoda</taxon>
        <taxon>Pleocyemata</taxon>
        <taxon>Brachyura</taxon>
        <taxon>Eubrachyura</taxon>
        <taxon>Portunoidea</taxon>
        <taxon>Portunidae</taxon>
        <taxon>Portuninae</taxon>
        <taxon>Portunus</taxon>
    </lineage>
</organism>
<dbReference type="EMBL" id="VSRR010004315">
    <property type="protein sequence ID" value="MPC39284.1"/>
    <property type="molecule type" value="Genomic_DNA"/>
</dbReference>